<feature type="domain" description="C2H2-type" evidence="12">
    <location>
        <begin position="321"/>
        <end position="345"/>
    </location>
</feature>
<dbReference type="STRING" id="623744.A0A553R7S6"/>
<feature type="compositionally biased region" description="Low complexity" evidence="11">
    <location>
        <begin position="154"/>
        <end position="167"/>
    </location>
</feature>
<keyword evidence="5" id="KW-0862">Zinc</keyword>
<evidence type="ECO:0000256" key="9">
    <source>
        <dbReference type="ARBA" id="ARBA00023242"/>
    </source>
</evidence>
<feature type="region of interest" description="Disordered" evidence="11">
    <location>
        <begin position="128"/>
        <end position="192"/>
    </location>
</feature>
<keyword evidence="2" id="KW-0479">Metal-binding</keyword>
<dbReference type="InterPro" id="IPR050589">
    <property type="entry name" value="Ikaros_C2H2-ZF"/>
</dbReference>
<evidence type="ECO:0000256" key="6">
    <source>
        <dbReference type="ARBA" id="ARBA00023015"/>
    </source>
</evidence>
<dbReference type="GO" id="GO:0008270">
    <property type="term" value="F:zinc ion binding"/>
    <property type="evidence" value="ECO:0007669"/>
    <property type="project" value="UniProtKB-KW"/>
</dbReference>
<evidence type="ECO:0000256" key="11">
    <source>
        <dbReference type="SAM" id="MobiDB-lite"/>
    </source>
</evidence>
<evidence type="ECO:0000256" key="3">
    <source>
        <dbReference type="ARBA" id="ARBA00022737"/>
    </source>
</evidence>
<dbReference type="GO" id="GO:0005694">
    <property type="term" value="C:chromosome"/>
    <property type="evidence" value="ECO:0007669"/>
    <property type="project" value="UniProtKB-ARBA"/>
</dbReference>
<feature type="compositionally biased region" description="Basic and acidic residues" evidence="11">
    <location>
        <begin position="170"/>
        <end position="189"/>
    </location>
</feature>
<keyword evidence="3" id="KW-0677">Repeat</keyword>
<reference evidence="13 14" key="1">
    <citation type="journal article" date="2019" name="Sci. Data">
        <title>Hybrid genome assembly and annotation of Danionella translucida.</title>
        <authorList>
            <person name="Kadobianskyi M."/>
            <person name="Schulze L."/>
            <person name="Schuelke M."/>
            <person name="Judkewitz B."/>
        </authorList>
    </citation>
    <scope>NUCLEOTIDE SEQUENCE [LARGE SCALE GENOMIC DNA]</scope>
    <source>
        <strain evidence="13 14">Bolton</strain>
    </source>
</reference>
<keyword evidence="14" id="KW-1185">Reference proteome</keyword>
<dbReference type="FunFam" id="3.30.160.60:FF:001732">
    <property type="entry name" value="Zgc:162936"/>
    <property type="match status" value="1"/>
</dbReference>
<dbReference type="GO" id="GO:0005634">
    <property type="term" value="C:nucleus"/>
    <property type="evidence" value="ECO:0007669"/>
    <property type="project" value="UniProtKB-SubCell"/>
</dbReference>
<dbReference type="OrthoDB" id="9439903at2759"/>
<evidence type="ECO:0000256" key="5">
    <source>
        <dbReference type="ARBA" id="ARBA00022833"/>
    </source>
</evidence>
<dbReference type="SMART" id="SM00355">
    <property type="entry name" value="ZnF_C2H2"/>
    <property type="match status" value="3"/>
</dbReference>
<dbReference type="AlphaFoldDB" id="A0A553R7S6"/>
<keyword evidence="9" id="KW-0539">Nucleus</keyword>
<evidence type="ECO:0000256" key="8">
    <source>
        <dbReference type="ARBA" id="ARBA00023163"/>
    </source>
</evidence>
<dbReference type="GO" id="GO:0003700">
    <property type="term" value="F:DNA-binding transcription factor activity"/>
    <property type="evidence" value="ECO:0007669"/>
    <property type="project" value="TreeGrafter"/>
</dbReference>
<dbReference type="Proteomes" id="UP000316079">
    <property type="component" value="Unassembled WGS sequence"/>
</dbReference>
<dbReference type="FunFam" id="3.30.160.60:FF:001485">
    <property type="entry name" value="Krueppel-related zinc finger protein"/>
    <property type="match status" value="1"/>
</dbReference>
<feature type="compositionally biased region" description="Basic and acidic residues" evidence="11">
    <location>
        <begin position="96"/>
        <end position="111"/>
    </location>
</feature>
<keyword evidence="4 10" id="KW-0863">Zinc-finger</keyword>
<evidence type="ECO:0000256" key="7">
    <source>
        <dbReference type="ARBA" id="ARBA00023125"/>
    </source>
</evidence>
<feature type="region of interest" description="Disordered" evidence="11">
    <location>
        <begin position="94"/>
        <end position="116"/>
    </location>
</feature>
<dbReference type="PANTHER" id="PTHR24404:SF114">
    <property type="entry name" value="KLUMPFUSS, ISOFORM B-RELATED"/>
    <property type="match status" value="1"/>
</dbReference>
<feature type="domain" description="C2H2-type" evidence="12">
    <location>
        <begin position="265"/>
        <end position="292"/>
    </location>
</feature>
<protein>
    <recommendedName>
        <fullName evidence="12">C2H2-type domain-containing protein</fullName>
    </recommendedName>
</protein>
<dbReference type="Gene3D" id="3.30.160.60">
    <property type="entry name" value="Classic Zinc Finger"/>
    <property type="match status" value="3"/>
</dbReference>
<keyword evidence="8" id="KW-0804">Transcription</keyword>
<name>A0A553R7S6_9TELE</name>
<comment type="caution">
    <text evidence="13">The sequence shown here is derived from an EMBL/GenBank/DDBJ whole genome shotgun (WGS) entry which is preliminary data.</text>
</comment>
<feature type="domain" description="C2H2-type" evidence="12">
    <location>
        <begin position="293"/>
        <end position="320"/>
    </location>
</feature>
<evidence type="ECO:0000256" key="1">
    <source>
        <dbReference type="ARBA" id="ARBA00004123"/>
    </source>
</evidence>
<accession>A0A553R7S6</accession>
<dbReference type="GO" id="GO:0000978">
    <property type="term" value="F:RNA polymerase II cis-regulatory region sequence-specific DNA binding"/>
    <property type="evidence" value="ECO:0007669"/>
    <property type="project" value="TreeGrafter"/>
</dbReference>
<evidence type="ECO:0000313" key="13">
    <source>
        <dbReference type="EMBL" id="TRY98237.1"/>
    </source>
</evidence>
<sequence>MDVLVSSVTEILTAAVQEVLQIMGQAVLEHQQEHARTRLENLKLQQMLRELQERCSDEILSSSNPKHEPRPVGVDSRDEIIYEVHLAMSEGALSSERQRDHSLHENHHTDKTTGNQQLSLQGNWENSMKNQKPLSEVKSRSPGMIPNPSPGTRETPVSSSSETTVSSNRIKLESKEHALEPSPTHDRDPVTTQPREIPVQEASSLVGQTQQPVSSINKAVSPVEAPVQCSCTSEGVFSLQNENAVHPGVGVKHRRRYTKHRKTLFLCKVCGQCCQSPSSLKAHLVCHSNEKPFTCQYCTFRSSRSADLKKHERIHTGERLFSCLLCGRMFNRRENLKRHMTKFNHRTAL</sequence>
<dbReference type="GO" id="GO:0045893">
    <property type="term" value="P:positive regulation of DNA-templated transcription"/>
    <property type="evidence" value="ECO:0007669"/>
    <property type="project" value="UniProtKB-ARBA"/>
</dbReference>
<evidence type="ECO:0000313" key="14">
    <source>
        <dbReference type="Proteomes" id="UP000316079"/>
    </source>
</evidence>
<dbReference type="PANTHER" id="PTHR24404">
    <property type="entry name" value="ZINC FINGER PROTEIN"/>
    <property type="match status" value="1"/>
</dbReference>
<dbReference type="Pfam" id="PF12874">
    <property type="entry name" value="zf-met"/>
    <property type="match status" value="1"/>
</dbReference>
<keyword evidence="6" id="KW-0805">Transcription regulation</keyword>
<dbReference type="InterPro" id="IPR013087">
    <property type="entry name" value="Znf_C2H2_type"/>
</dbReference>
<dbReference type="EMBL" id="SRMA01025182">
    <property type="protein sequence ID" value="TRY98237.1"/>
    <property type="molecule type" value="Genomic_DNA"/>
</dbReference>
<evidence type="ECO:0000259" key="12">
    <source>
        <dbReference type="PROSITE" id="PS50157"/>
    </source>
</evidence>
<dbReference type="SUPFAM" id="SSF57667">
    <property type="entry name" value="beta-beta-alpha zinc fingers"/>
    <property type="match status" value="2"/>
</dbReference>
<keyword evidence="7" id="KW-0238">DNA-binding</keyword>
<dbReference type="PROSITE" id="PS50157">
    <property type="entry name" value="ZINC_FINGER_C2H2_2"/>
    <property type="match status" value="3"/>
</dbReference>
<gene>
    <name evidence="13" type="ORF">DNTS_035203</name>
</gene>
<evidence type="ECO:0000256" key="4">
    <source>
        <dbReference type="ARBA" id="ARBA00022771"/>
    </source>
</evidence>
<dbReference type="Pfam" id="PF00096">
    <property type="entry name" value="zf-C2H2"/>
    <property type="match status" value="2"/>
</dbReference>
<dbReference type="GO" id="GO:0006357">
    <property type="term" value="P:regulation of transcription by RNA polymerase II"/>
    <property type="evidence" value="ECO:0007669"/>
    <property type="project" value="TreeGrafter"/>
</dbReference>
<dbReference type="PROSITE" id="PS00028">
    <property type="entry name" value="ZINC_FINGER_C2H2_1"/>
    <property type="match status" value="2"/>
</dbReference>
<evidence type="ECO:0000256" key="10">
    <source>
        <dbReference type="PROSITE-ProRule" id="PRU00042"/>
    </source>
</evidence>
<evidence type="ECO:0000256" key="2">
    <source>
        <dbReference type="ARBA" id="ARBA00022723"/>
    </source>
</evidence>
<proteinExistence type="predicted"/>
<dbReference type="InterPro" id="IPR036236">
    <property type="entry name" value="Znf_C2H2_sf"/>
</dbReference>
<comment type="subcellular location">
    <subcellularLocation>
        <location evidence="1">Nucleus</location>
    </subcellularLocation>
</comment>
<organism evidence="13 14">
    <name type="scientific">Danionella cerebrum</name>
    <dbReference type="NCBI Taxonomy" id="2873325"/>
    <lineage>
        <taxon>Eukaryota</taxon>
        <taxon>Metazoa</taxon>
        <taxon>Chordata</taxon>
        <taxon>Craniata</taxon>
        <taxon>Vertebrata</taxon>
        <taxon>Euteleostomi</taxon>
        <taxon>Actinopterygii</taxon>
        <taxon>Neopterygii</taxon>
        <taxon>Teleostei</taxon>
        <taxon>Ostariophysi</taxon>
        <taxon>Cypriniformes</taxon>
        <taxon>Danionidae</taxon>
        <taxon>Danioninae</taxon>
        <taxon>Danionella</taxon>
    </lineage>
</organism>